<keyword evidence="1" id="KW-0472">Membrane</keyword>
<reference evidence="2 3" key="1">
    <citation type="submission" date="2018-04" db="EMBL/GenBank/DDBJ databases">
        <title>Sphingobacterium sp. M46 Genome.</title>
        <authorList>
            <person name="Cheng J."/>
            <person name="Li Y."/>
        </authorList>
    </citation>
    <scope>NUCLEOTIDE SEQUENCE [LARGE SCALE GENOMIC DNA]</scope>
    <source>
        <strain evidence="2 3">M46</strain>
    </source>
</reference>
<feature type="transmembrane region" description="Helical" evidence="1">
    <location>
        <begin position="57"/>
        <end position="79"/>
    </location>
</feature>
<evidence type="ECO:0000256" key="1">
    <source>
        <dbReference type="SAM" id="Phobius"/>
    </source>
</evidence>
<feature type="transmembrane region" description="Helical" evidence="1">
    <location>
        <begin position="30"/>
        <end position="51"/>
    </location>
</feature>
<evidence type="ECO:0000313" key="3">
    <source>
        <dbReference type="Proteomes" id="UP000250831"/>
    </source>
</evidence>
<organism evidence="2 3">
    <name type="scientific">Sphingobacterium athyrii</name>
    <dbReference type="NCBI Taxonomy" id="2152717"/>
    <lineage>
        <taxon>Bacteria</taxon>
        <taxon>Pseudomonadati</taxon>
        <taxon>Bacteroidota</taxon>
        <taxon>Sphingobacteriia</taxon>
        <taxon>Sphingobacteriales</taxon>
        <taxon>Sphingobacteriaceae</taxon>
        <taxon>Sphingobacterium</taxon>
    </lineage>
</organism>
<dbReference type="Proteomes" id="UP000250831">
    <property type="component" value="Unassembled WGS sequence"/>
</dbReference>
<dbReference type="OrthoDB" id="659253at2"/>
<comment type="caution">
    <text evidence="2">The sequence shown here is derived from an EMBL/GenBank/DDBJ whole genome shotgun (WGS) entry which is preliminary data.</text>
</comment>
<keyword evidence="1" id="KW-1133">Transmembrane helix</keyword>
<sequence>MDTAQLSKFEHDSTIIEKYVKSSAFGRNKVVYVPFVIGIGLLCFLALAIFGGLIETIGIGVITLLSAIVVVCFILVAVINRSAGKKLSQETQIAPVCIAKKVYGNDMQNIYYCIYSTGEKRHDGVFIDTIAEKIFAIPGNTDDKIERDLLELFKIDFANPGEFAKKLPLAFTNGVEVWRRQFALGALSKDAQRQIEGNAGQFAVVAIRSENPRILTEQFS</sequence>
<gene>
    <name evidence="2" type="ORF">DCO56_25875</name>
</gene>
<accession>A0A363NLW3</accession>
<name>A0A363NLW3_9SPHI</name>
<keyword evidence="1" id="KW-0812">Transmembrane</keyword>
<dbReference type="EMBL" id="QCXX01000009">
    <property type="protein sequence ID" value="PUV21764.1"/>
    <property type="molecule type" value="Genomic_DNA"/>
</dbReference>
<dbReference type="AlphaFoldDB" id="A0A363NLW3"/>
<dbReference type="RefSeq" id="WP_108636588.1">
    <property type="nucleotide sequence ID" value="NZ_QCXX01000009.1"/>
</dbReference>
<protein>
    <submittedName>
        <fullName evidence="2">Uncharacterized protein</fullName>
    </submittedName>
</protein>
<keyword evidence="3" id="KW-1185">Reference proteome</keyword>
<evidence type="ECO:0000313" key="2">
    <source>
        <dbReference type="EMBL" id="PUV21764.1"/>
    </source>
</evidence>
<proteinExistence type="predicted"/>